<evidence type="ECO:0000256" key="9">
    <source>
        <dbReference type="PROSITE-ProRule" id="PRU01091"/>
    </source>
</evidence>
<dbReference type="Proteomes" id="UP000246077">
    <property type="component" value="Unassembled WGS sequence"/>
</dbReference>
<dbReference type="InterPro" id="IPR039420">
    <property type="entry name" value="WalR-like"/>
</dbReference>
<feature type="domain" description="Response regulatory" evidence="10">
    <location>
        <begin position="2"/>
        <end position="115"/>
    </location>
</feature>
<keyword evidence="3 8" id="KW-0597">Phosphoprotein</keyword>
<dbReference type="InterPro" id="IPR001867">
    <property type="entry name" value="OmpR/PhoB-type_DNA-bd"/>
</dbReference>
<dbReference type="RefSeq" id="WP_109923072.1">
    <property type="nucleotide sequence ID" value="NZ_QGLF01000006.1"/>
</dbReference>
<comment type="caution">
    <text evidence="12">The sequence shown here is derived from an EMBL/GenBank/DDBJ whole genome shotgun (WGS) entry which is preliminary data.</text>
</comment>
<accession>A0A317DZP5</accession>
<protein>
    <submittedName>
        <fullName evidence="12">DNA-binding response regulator</fullName>
    </submittedName>
</protein>
<dbReference type="SMART" id="SM00448">
    <property type="entry name" value="REC"/>
    <property type="match status" value="1"/>
</dbReference>
<dbReference type="PROSITE" id="PS51755">
    <property type="entry name" value="OMPR_PHOB"/>
    <property type="match status" value="1"/>
</dbReference>
<evidence type="ECO:0000259" key="10">
    <source>
        <dbReference type="PROSITE" id="PS50110"/>
    </source>
</evidence>
<dbReference type="EMBL" id="QGLF01000006">
    <property type="protein sequence ID" value="PWR18365.1"/>
    <property type="molecule type" value="Genomic_DNA"/>
</dbReference>
<dbReference type="Gene3D" id="6.10.250.690">
    <property type="match status" value="1"/>
</dbReference>
<feature type="domain" description="OmpR/PhoB-type" evidence="11">
    <location>
        <begin position="127"/>
        <end position="226"/>
    </location>
</feature>
<dbReference type="GO" id="GO:0000156">
    <property type="term" value="F:phosphorelay response regulator activity"/>
    <property type="evidence" value="ECO:0007669"/>
    <property type="project" value="TreeGrafter"/>
</dbReference>
<feature type="modified residue" description="4-aspartylphosphate" evidence="8">
    <location>
        <position position="51"/>
    </location>
</feature>
<evidence type="ECO:0000256" key="4">
    <source>
        <dbReference type="ARBA" id="ARBA00023012"/>
    </source>
</evidence>
<name>A0A317DZP5_9PROT</name>
<evidence type="ECO:0000259" key="11">
    <source>
        <dbReference type="PROSITE" id="PS51755"/>
    </source>
</evidence>
<evidence type="ECO:0000256" key="8">
    <source>
        <dbReference type="PROSITE-ProRule" id="PRU00169"/>
    </source>
</evidence>
<dbReference type="GO" id="GO:0032993">
    <property type="term" value="C:protein-DNA complex"/>
    <property type="evidence" value="ECO:0007669"/>
    <property type="project" value="TreeGrafter"/>
</dbReference>
<dbReference type="InterPro" id="IPR036388">
    <property type="entry name" value="WH-like_DNA-bd_sf"/>
</dbReference>
<keyword evidence="6 9" id="KW-0238">DNA-binding</keyword>
<dbReference type="Pfam" id="PF00072">
    <property type="entry name" value="Response_reg"/>
    <property type="match status" value="1"/>
</dbReference>
<dbReference type="PROSITE" id="PS50110">
    <property type="entry name" value="RESPONSE_REGULATORY"/>
    <property type="match status" value="1"/>
</dbReference>
<dbReference type="Gene3D" id="1.10.10.10">
    <property type="entry name" value="Winged helix-like DNA-binding domain superfamily/Winged helix DNA-binding domain"/>
    <property type="match status" value="1"/>
</dbReference>
<keyword evidence="4" id="KW-0902">Two-component regulatory system</keyword>
<proteinExistence type="predicted"/>
<keyword evidence="7" id="KW-0804">Transcription</keyword>
<sequence length="229" mass="24487">MQILLIDDDAELAAMLTEYLGGEGFTTTIALNGEAGVEAALSGRYDAVLLDVMLPRLGGIDVLRRVRESSRVPVIMLTAKGADIDRATGLEMGADDYVPKPCYPRELVARLRAVLRRSGGDPGARADDSLVFGGLSLSPGRRQVAWGGHPLDLTVTEFRLLEMLLLAGARVSTKDELSEGALGRRRQAYDRSVDVHMSNLRHKLTDAAGEALTVETVRGVGYRLGGGGA</sequence>
<dbReference type="InterPro" id="IPR016032">
    <property type="entry name" value="Sig_transdc_resp-reg_C-effctor"/>
</dbReference>
<reference evidence="13" key="1">
    <citation type="submission" date="2018-05" db="EMBL/GenBank/DDBJ databases">
        <title>Zavarzinia sp. HR-AS.</title>
        <authorList>
            <person name="Lee Y."/>
            <person name="Jeon C.O."/>
        </authorList>
    </citation>
    <scope>NUCLEOTIDE SEQUENCE [LARGE SCALE GENOMIC DNA]</scope>
    <source>
        <strain evidence="13">DSM 1231</strain>
    </source>
</reference>
<evidence type="ECO:0000256" key="6">
    <source>
        <dbReference type="ARBA" id="ARBA00023125"/>
    </source>
</evidence>
<evidence type="ECO:0000256" key="1">
    <source>
        <dbReference type="ARBA" id="ARBA00004496"/>
    </source>
</evidence>
<dbReference type="Pfam" id="PF00486">
    <property type="entry name" value="Trans_reg_C"/>
    <property type="match status" value="1"/>
</dbReference>
<comment type="subcellular location">
    <subcellularLocation>
        <location evidence="1">Cytoplasm</location>
    </subcellularLocation>
</comment>
<dbReference type="GO" id="GO:0000976">
    <property type="term" value="F:transcription cis-regulatory region binding"/>
    <property type="evidence" value="ECO:0007669"/>
    <property type="project" value="TreeGrafter"/>
</dbReference>
<evidence type="ECO:0000313" key="12">
    <source>
        <dbReference type="EMBL" id="PWR18365.1"/>
    </source>
</evidence>
<evidence type="ECO:0000256" key="5">
    <source>
        <dbReference type="ARBA" id="ARBA00023015"/>
    </source>
</evidence>
<dbReference type="FunFam" id="3.40.50.2300:FF:000001">
    <property type="entry name" value="DNA-binding response regulator PhoB"/>
    <property type="match status" value="1"/>
</dbReference>
<organism evidence="12 13">
    <name type="scientific">Zavarzinia compransoris</name>
    <dbReference type="NCBI Taxonomy" id="1264899"/>
    <lineage>
        <taxon>Bacteria</taxon>
        <taxon>Pseudomonadati</taxon>
        <taxon>Pseudomonadota</taxon>
        <taxon>Alphaproteobacteria</taxon>
        <taxon>Rhodospirillales</taxon>
        <taxon>Zavarziniaceae</taxon>
        <taxon>Zavarzinia</taxon>
    </lineage>
</organism>
<keyword evidence="5" id="KW-0805">Transcription regulation</keyword>
<dbReference type="InterPro" id="IPR001789">
    <property type="entry name" value="Sig_transdc_resp-reg_receiver"/>
</dbReference>
<keyword evidence="2" id="KW-0963">Cytoplasm</keyword>
<dbReference type="OrthoDB" id="9784252at2"/>
<dbReference type="SUPFAM" id="SSF52172">
    <property type="entry name" value="CheY-like"/>
    <property type="match status" value="1"/>
</dbReference>
<dbReference type="CDD" id="cd00383">
    <property type="entry name" value="trans_reg_C"/>
    <property type="match status" value="1"/>
</dbReference>
<keyword evidence="13" id="KW-1185">Reference proteome</keyword>
<dbReference type="SMART" id="SM00862">
    <property type="entry name" value="Trans_reg_C"/>
    <property type="match status" value="1"/>
</dbReference>
<dbReference type="InterPro" id="IPR058124">
    <property type="entry name" value="CpxR-like_REC"/>
</dbReference>
<dbReference type="InterPro" id="IPR011006">
    <property type="entry name" value="CheY-like_superfamily"/>
</dbReference>
<gene>
    <name evidence="12" type="ORF">DKG75_19890</name>
</gene>
<evidence type="ECO:0000256" key="7">
    <source>
        <dbReference type="ARBA" id="ARBA00023163"/>
    </source>
</evidence>
<dbReference type="Gene3D" id="3.40.50.2300">
    <property type="match status" value="1"/>
</dbReference>
<dbReference type="SUPFAM" id="SSF46894">
    <property type="entry name" value="C-terminal effector domain of the bipartite response regulators"/>
    <property type="match status" value="1"/>
</dbReference>
<dbReference type="GO" id="GO:0006355">
    <property type="term" value="P:regulation of DNA-templated transcription"/>
    <property type="evidence" value="ECO:0007669"/>
    <property type="project" value="InterPro"/>
</dbReference>
<evidence type="ECO:0000313" key="13">
    <source>
        <dbReference type="Proteomes" id="UP000246077"/>
    </source>
</evidence>
<feature type="DNA-binding region" description="OmpR/PhoB-type" evidence="9">
    <location>
        <begin position="127"/>
        <end position="226"/>
    </location>
</feature>
<dbReference type="AlphaFoldDB" id="A0A317DZP5"/>
<dbReference type="GO" id="GO:0005829">
    <property type="term" value="C:cytosol"/>
    <property type="evidence" value="ECO:0007669"/>
    <property type="project" value="TreeGrafter"/>
</dbReference>
<dbReference type="CDD" id="cd17623">
    <property type="entry name" value="REC_OmpR_CpxR"/>
    <property type="match status" value="1"/>
</dbReference>
<dbReference type="PANTHER" id="PTHR48111:SF39">
    <property type="entry name" value="TRANSCRIPTIONAL REGULATORY PROTEIN CPXR"/>
    <property type="match status" value="1"/>
</dbReference>
<dbReference type="PANTHER" id="PTHR48111">
    <property type="entry name" value="REGULATOR OF RPOS"/>
    <property type="match status" value="1"/>
</dbReference>
<evidence type="ECO:0000256" key="2">
    <source>
        <dbReference type="ARBA" id="ARBA00022490"/>
    </source>
</evidence>
<evidence type="ECO:0000256" key="3">
    <source>
        <dbReference type="ARBA" id="ARBA00022553"/>
    </source>
</evidence>